<protein>
    <submittedName>
        <fullName evidence="1">AraC family transcriptional regulator</fullName>
    </submittedName>
</protein>
<proteinExistence type="predicted"/>
<dbReference type="RefSeq" id="WP_236692625.1">
    <property type="nucleotide sequence ID" value="NZ_AZFU01000044.1"/>
</dbReference>
<organism evidence="1 2">
    <name type="scientific">Lactobacillus kitasatonis DSM 16761 = JCM 1039</name>
    <dbReference type="NCBI Taxonomy" id="1423767"/>
    <lineage>
        <taxon>Bacteria</taxon>
        <taxon>Bacillati</taxon>
        <taxon>Bacillota</taxon>
        <taxon>Bacilli</taxon>
        <taxon>Lactobacillales</taxon>
        <taxon>Lactobacillaceae</taxon>
        <taxon>Lactobacillus</taxon>
    </lineage>
</organism>
<evidence type="ECO:0000313" key="1">
    <source>
        <dbReference type="EMBL" id="KRM02287.1"/>
    </source>
</evidence>
<name>A0A0R1V9Z0_9LACO</name>
<dbReference type="PATRIC" id="fig|1423767.3.peg.1957"/>
<dbReference type="EMBL" id="AZFU01000044">
    <property type="protein sequence ID" value="KRM02287.1"/>
    <property type="molecule type" value="Genomic_DNA"/>
</dbReference>
<evidence type="ECO:0000313" key="2">
    <source>
        <dbReference type="Proteomes" id="UP000051307"/>
    </source>
</evidence>
<dbReference type="Proteomes" id="UP000051307">
    <property type="component" value="Unassembled WGS sequence"/>
</dbReference>
<reference evidence="1 2" key="1">
    <citation type="journal article" date="2015" name="Genome Announc.">
        <title>Expanding the biotechnology potential of lactobacilli through comparative genomics of 213 strains and associated genera.</title>
        <authorList>
            <person name="Sun Z."/>
            <person name="Harris H.M."/>
            <person name="McCann A."/>
            <person name="Guo C."/>
            <person name="Argimon S."/>
            <person name="Zhang W."/>
            <person name="Yang X."/>
            <person name="Jeffery I.B."/>
            <person name="Cooney J.C."/>
            <person name="Kagawa T.F."/>
            <person name="Liu W."/>
            <person name="Song Y."/>
            <person name="Salvetti E."/>
            <person name="Wrobel A."/>
            <person name="Rasinkangas P."/>
            <person name="Parkhill J."/>
            <person name="Rea M.C."/>
            <person name="O'Sullivan O."/>
            <person name="Ritari J."/>
            <person name="Douillard F.P."/>
            <person name="Paul Ross R."/>
            <person name="Yang R."/>
            <person name="Briner A.E."/>
            <person name="Felis G.E."/>
            <person name="de Vos W.M."/>
            <person name="Barrangou R."/>
            <person name="Klaenhammer T.R."/>
            <person name="Caufield P.W."/>
            <person name="Cui Y."/>
            <person name="Zhang H."/>
            <person name="O'Toole P.W."/>
        </authorList>
    </citation>
    <scope>NUCLEOTIDE SEQUENCE [LARGE SCALE GENOMIC DNA]</scope>
    <source>
        <strain evidence="1 2">DSM 16761</strain>
    </source>
</reference>
<accession>A0A0R1V9Z0</accession>
<gene>
    <name evidence="1" type="ORF">FC59_GL001889</name>
</gene>
<comment type="caution">
    <text evidence="1">The sequence shown here is derived from an EMBL/GenBank/DDBJ whole genome shotgun (WGS) entry which is preliminary data.</text>
</comment>
<sequence>MLKGERYELVEGEPIHLKEGNVLTMDICCHHSIVKLNKDDLMINFIFNNRNISFQFLDETHKKDSFIYQYLFNISMKNHNVQKFIFFPKNDDINGTMDDIIN</sequence>
<dbReference type="AlphaFoldDB" id="A0A0R1V9Z0"/>